<proteinExistence type="predicted"/>
<dbReference type="EC" id="4.1.1.23" evidence="2"/>
<feature type="non-terminal residue" evidence="2">
    <location>
        <position position="1"/>
    </location>
</feature>
<accession>A0A6J4TDI5</accession>
<feature type="region of interest" description="Disordered" evidence="1">
    <location>
        <begin position="1"/>
        <end position="224"/>
    </location>
</feature>
<name>A0A6J4TDI5_9SPHN</name>
<sequence>DAADLRRDRHSRPGTRQANRCPRPAPCRRHQARPRILLRQRPQRHPRNGGAGAPDLPRPQIPRHPEHGRQGDPVAAAAQPRHPHRPCCRRAGDDGGCKGGGTDRHQGGGGDGADQPRRIGPELDRPRSGSASAGRATDVAGKGGGAGRRRLLRKRGRRSEEAVARRLLRRAGRAARGEPERRPEKGDDAQKGARQRRFNPGHRSADYPGRRPGPGRTRDRGDAL</sequence>
<dbReference type="AlphaFoldDB" id="A0A6J4TDI5"/>
<feature type="compositionally biased region" description="Basic residues" evidence="1">
    <location>
        <begin position="26"/>
        <end position="47"/>
    </location>
</feature>
<organism evidence="2">
    <name type="scientific">uncultured Sphingosinicella sp</name>
    <dbReference type="NCBI Taxonomy" id="478748"/>
    <lineage>
        <taxon>Bacteria</taxon>
        <taxon>Pseudomonadati</taxon>
        <taxon>Pseudomonadota</taxon>
        <taxon>Alphaproteobacteria</taxon>
        <taxon>Sphingomonadales</taxon>
        <taxon>Sphingosinicellaceae</taxon>
        <taxon>Sphingosinicella</taxon>
        <taxon>environmental samples</taxon>
    </lineage>
</organism>
<feature type="non-terminal residue" evidence="2">
    <location>
        <position position="224"/>
    </location>
</feature>
<gene>
    <name evidence="2" type="ORF">AVDCRST_MAG23-120</name>
</gene>
<reference evidence="2" key="1">
    <citation type="submission" date="2020-02" db="EMBL/GenBank/DDBJ databases">
        <authorList>
            <person name="Meier V. D."/>
        </authorList>
    </citation>
    <scope>NUCLEOTIDE SEQUENCE</scope>
    <source>
        <strain evidence="2">AVDCRST_MAG23</strain>
    </source>
</reference>
<protein>
    <submittedName>
        <fullName evidence="2">Orotidine 5'-phosphate decarboxylase</fullName>
        <ecNumber evidence="2">4.1.1.23</ecNumber>
    </submittedName>
</protein>
<keyword evidence="2" id="KW-0456">Lyase</keyword>
<dbReference type="GO" id="GO:0004590">
    <property type="term" value="F:orotidine-5'-phosphate decarboxylase activity"/>
    <property type="evidence" value="ECO:0007669"/>
    <property type="project" value="UniProtKB-EC"/>
</dbReference>
<evidence type="ECO:0000313" key="2">
    <source>
        <dbReference type="EMBL" id="CAA9519805.1"/>
    </source>
</evidence>
<feature type="compositionally biased region" description="Basic and acidic residues" evidence="1">
    <location>
        <begin position="90"/>
        <end position="106"/>
    </location>
</feature>
<feature type="compositionally biased region" description="Basic and acidic residues" evidence="1">
    <location>
        <begin position="175"/>
        <end position="191"/>
    </location>
</feature>
<evidence type="ECO:0000256" key="1">
    <source>
        <dbReference type="SAM" id="MobiDB-lite"/>
    </source>
</evidence>
<feature type="compositionally biased region" description="Basic and acidic residues" evidence="1">
    <location>
        <begin position="114"/>
        <end position="127"/>
    </location>
</feature>
<dbReference type="EMBL" id="CADCWD010000008">
    <property type="protein sequence ID" value="CAA9519805.1"/>
    <property type="molecule type" value="Genomic_DNA"/>
</dbReference>
<feature type="compositionally biased region" description="Basic residues" evidence="1">
    <location>
        <begin position="147"/>
        <end position="157"/>
    </location>
</feature>